<dbReference type="CDD" id="cd13585">
    <property type="entry name" value="PBP2_TMBP_like"/>
    <property type="match status" value="1"/>
</dbReference>
<proteinExistence type="predicted"/>
<dbReference type="SUPFAM" id="SSF53850">
    <property type="entry name" value="Periplasmic binding protein-like II"/>
    <property type="match status" value="1"/>
</dbReference>
<dbReference type="PANTHER" id="PTHR43649:SF30">
    <property type="entry name" value="ABC TRANSPORTER SUBSTRATE-BINDING PROTEIN"/>
    <property type="match status" value="1"/>
</dbReference>
<name>A0ABM8GDF1_9MICO</name>
<dbReference type="InterPro" id="IPR050490">
    <property type="entry name" value="Bact_solute-bd_prot1"/>
</dbReference>
<dbReference type="RefSeq" id="WP_286276393.1">
    <property type="nucleotide sequence ID" value="NZ_AP027731.1"/>
</dbReference>
<protein>
    <recommendedName>
        <fullName evidence="3">Sugar ABC transporter substrate-binding protein</fullName>
    </recommendedName>
</protein>
<dbReference type="EMBL" id="AP027731">
    <property type="protein sequence ID" value="BDZ46303.1"/>
    <property type="molecule type" value="Genomic_DNA"/>
</dbReference>
<dbReference type="InterPro" id="IPR006059">
    <property type="entry name" value="SBP"/>
</dbReference>
<dbReference type="Proteomes" id="UP001321498">
    <property type="component" value="Chromosome"/>
</dbReference>
<accession>A0ABM8GDF1</accession>
<keyword evidence="2" id="KW-1185">Reference proteome</keyword>
<dbReference type="Pfam" id="PF01547">
    <property type="entry name" value="SBP_bac_1"/>
    <property type="match status" value="1"/>
</dbReference>
<evidence type="ECO:0008006" key="3">
    <source>
        <dbReference type="Google" id="ProtNLM"/>
    </source>
</evidence>
<sequence length="412" mass="44094">MRIRRRSPSGGGATSAGPVTLTFQSLAFQDTTIAATKEIVDSWNSDNPDTQIKLVQGSWDNVHDQLVTQFQGGTAPDIIHDESADIMGFAEQGYLADLKPMLSDDVKSSISDGIWKSVTTADGAIVAAPTLLQSYVVFANKDAFDAAGVEVPTGDSMTWDEFADLSKKLTKDGKFGLGWGMKSPTATVMNLALGFGGTFFKGSGDKTTIDVTDKELEVPKRINAMAYTDKSLDPVSLTQSGSDVLPGFFGGQYAMYVGGNYIAQQITESAPAGFNWVELPPLKGSEGMDQAANPQTMSVSAQSKAPEQAAKFVEYFINAENLAKLAEGDWLIPSSQDARDQVLKDTKGENGWDQTIASGDSLVAAPFQAAVNYPQWKDQYATPALQQYLANSISLEDLQKQLTDGWSSVSGG</sequence>
<organism evidence="1 2">
    <name type="scientific">Naasia aerilata</name>
    <dbReference type="NCBI Taxonomy" id="1162966"/>
    <lineage>
        <taxon>Bacteria</taxon>
        <taxon>Bacillati</taxon>
        <taxon>Actinomycetota</taxon>
        <taxon>Actinomycetes</taxon>
        <taxon>Micrococcales</taxon>
        <taxon>Microbacteriaceae</taxon>
        <taxon>Naasia</taxon>
    </lineage>
</organism>
<reference evidence="2" key="1">
    <citation type="journal article" date="2019" name="Int. J. Syst. Evol. Microbiol.">
        <title>The Global Catalogue of Microorganisms (GCM) 10K type strain sequencing project: providing services to taxonomists for standard genome sequencing and annotation.</title>
        <authorList>
            <consortium name="The Broad Institute Genomics Platform"/>
            <consortium name="The Broad Institute Genome Sequencing Center for Infectious Disease"/>
            <person name="Wu L."/>
            <person name="Ma J."/>
        </authorList>
    </citation>
    <scope>NUCLEOTIDE SEQUENCE [LARGE SCALE GENOMIC DNA]</scope>
    <source>
        <strain evidence="2">NBRC 108725</strain>
    </source>
</reference>
<evidence type="ECO:0000313" key="2">
    <source>
        <dbReference type="Proteomes" id="UP001321498"/>
    </source>
</evidence>
<dbReference type="PANTHER" id="PTHR43649">
    <property type="entry name" value="ARABINOSE-BINDING PROTEIN-RELATED"/>
    <property type="match status" value="1"/>
</dbReference>
<evidence type="ECO:0000313" key="1">
    <source>
        <dbReference type="EMBL" id="BDZ46303.1"/>
    </source>
</evidence>
<dbReference type="Gene3D" id="3.40.190.10">
    <property type="entry name" value="Periplasmic binding protein-like II"/>
    <property type="match status" value="1"/>
</dbReference>
<gene>
    <name evidence="1" type="ORF">GCM10025866_22120</name>
</gene>